<comment type="caution">
    <text evidence="1">The sequence shown here is derived from an EMBL/GenBank/DDBJ whole genome shotgun (WGS) entry which is preliminary data.</text>
</comment>
<protein>
    <submittedName>
        <fullName evidence="1">Uncharacterized protein</fullName>
    </submittedName>
</protein>
<organism evidence="1 2">
    <name type="scientific">Aspergillus pseudoustus</name>
    <dbReference type="NCBI Taxonomy" id="1810923"/>
    <lineage>
        <taxon>Eukaryota</taxon>
        <taxon>Fungi</taxon>
        <taxon>Dikarya</taxon>
        <taxon>Ascomycota</taxon>
        <taxon>Pezizomycotina</taxon>
        <taxon>Eurotiomycetes</taxon>
        <taxon>Eurotiomycetidae</taxon>
        <taxon>Eurotiales</taxon>
        <taxon>Aspergillaceae</taxon>
        <taxon>Aspergillus</taxon>
        <taxon>Aspergillus subgen. Nidulantes</taxon>
    </lineage>
</organism>
<dbReference type="EMBL" id="JBFXLU010000345">
    <property type="protein sequence ID" value="KAL2829074.1"/>
    <property type="molecule type" value="Genomic_DNA"/>
</dbReference>
<gene>
    <name evidence="1" type="ORF">BJY01DRAFT_228106</name>
</gene>
<proteinExistence type="predicted"/>
<evidence type="ECO:0000313" key="1">
    <source>
        <dbReference type="EMBL" id="KAL2829074.1"/>
    </source>
</evidence>
<dbReference type="Proteomes" id="UP001610446">
    <property type="component" value="Unassembled WGS sequence"/>
</dbReference>
<accession>A0ABR4IMS1</accession>
<reference evidence="1 2" key="1">
    <citation type="submission" date="2024-07" db="EMBL/GenBank/DDBJ databases">
        <title>Section-level genome sequencing and comparative genomics of Aspergillus sections Usti and Cavernicolus.</title>
        <authorList>
            <consortium name="Lawrence Berkeley National Laboratory"/>
            <person name="Nybo J.L."/>
            <person name="Vesth T.C."/>
            <person name="Theobald S."/>
            <person name="Frisvad J.C."/>
            <person name="Larsen T.O."/>
            <person name="Kjaerboelling I."/>
            <person name="Rothschild-Mancinelli K."/>
            <person name="Lyhne E.K."/>
            <person name="Kogle M.E."/>
            <person name="Barry K."/>
            <person name="Clum A."/>
            <person name="Na H."/>
            <person name="Ledsgaard L."/>
            <person name="Lin J."/>
            <person name="Lipzen A."/>
            <person name="Kuo A."/>
            <person name="Riley R."/>
            <person name="Mondo S."/>
            <person name="Labutti K."/>
            <person name="Haridas S."/>
            <person name="Pangalinan J."/>
            <person name="Salamov A.A."/>
            <person name="Simmons B.A."/>
            <person name="Magnuson J.K."/>
            <person name="Chen J."/>
            <person name="Drula E."/>
            <person name="Henrissat B."/>
            <person name="Wiebenga A."/>
            <person name="Lubbers R.J."/>
            <person name="Gomes A.C."/>
            <person name="Makela M.R."/>
            <person name="Stajich J."/>
            <person name="Grigoriev I.V."/>
            <person name="Mortensen U.H."/>
            <person name="De Vries R.P."/>
            <person name="Baker S.E."/>
            <person name="Andersen M.R."/>
        </authorList>
    </citation>
    <scope>NUCLEOTIDE SEQUENCE [LARGE SCALE GENOMIC DNA]</scope>
    <source>
        <strain evidence="1 2">CBS 123904</strain>
    </source>
</reference>
<keyword evidence="2" id="KW-1185">Reference proteome</keyword>
<evidence type="ECO:0000313" key="2">
    <source>
        <dbReference type="Proteomes" id="UP001610446"/>
    </source>
</evidence>
<sequence>MVDDLYGDALLDALREARSCVIREANKCKAPSNATIDGVVILNSYCDASLLTAAIREAFGDQVEIFGSTTGQDVTYVARLGARAALRLRDLAVSDVEHACKYAGRDEEDELWYELHGEL</sequence>
<name>A0ABR4IMS1_9EURO</name>